<organism evidence="2 3">
    <name type="scientific">Methylocaldum marinum</name>
    <dbReference type="NCBI Taxonomy" id="1432792"/>
    <lineage>
        <taxon>Bacteria</taxon>
        <taxon>Pseudomonadati</taxon>
        <taxon>Pseudomonadota</taxon>
        <taxon>Gammaproteobacteria</taxon>
        <taxon>Methylococcales</taxon>
        <taxon>Methylococcaceae</taxon>
        <taxon>Methylocaldum</taxon>
    </lineage>
</organism>
<keyword evidence="3" id="KW-1185">Reference proteome</keyword>
<accession>A0A250KM49</accession>
<evidence type="ECO:0000313" key="2">
    <source>
        <dbReference type="EMBL" id="BBA32753.1"/>
    </source>
</evidence>
<dbReference type="PANTHER" id="PTHR43000">
    <property type="entry name" value="DTDP-D-GLUCOSE 4,6-DEHYDRATASE-RELATED"/>
    <property type="match status" value="1"/>
</dbReference>
<evidence type="ECO:0000313" key="3">
    <source>
        <dbReference type="Proteomes" id="UP000266313"/>
    </source>
</evidence>
<dbReference type="EMBL" id="AP017928">
    <property type="protein sequence ID" value="BBA32753.1"/>
    <property type="molecule type" value="Genomic_DNA"/>
</dbReference>
<dbReference type="AlphaFoldDB" id="A0A250KM49"/>
<dbReference type="InterPro" id="IPR016040">
    <property type="entry name" value="NAD(P)-bd_dom"/>
</dbReference>
<proteinExistence type="predicted"/>
<reference evidence="2 3" key="1">
    <citation type="submission" date="2016-12" db="EMBL/GenBank/DDBJ databases">
        <title>Genome sequencing of Methylocaldum marinum.</title>
        <authorList>
            <person name="Takeuchi M."/>
            <person name="Kamagata Y."/>
            <person name="Hiraoka S."/>
            <person name="Oshima K."/>
            <person name="Hattori M."/>
            <person name="Iwasaki W."/>
        </authorList>
    </citation>
    <scope>NUCLEOTIDE SEQUENCE [LARGE SCALE GENOMIC DNA]</scope>
    <source>
        <strain evidence="2 3">S8</strain>
    </source>
</reference>
<dbReference type="SUPFAM" id="SSF51735">
    <property type="entry name" value="NAD(P)-binding Rossmann-fold domains"/>
    <property type="match status" value="1"/>
</dbReference>
<dbReference type="Gene3D" id="3.90.25.10">
    <property type="entry name" value="UDP-galactose 4-epimerase, domain 1"/>
    <property type="match status" value="1"/>
</dbReference>
<dbReference type="Proteomes" id="UP000266313">
    <property type="component" value="Chromosome"/>
</dbReference>
<name>A0A250KM49_9GAMM</name>
<sequence>MTTALCERGANVVALVRDSVPRNMFFRDGLDRRVTVVRGGLSDSELLRRIIAEYEVSTIFHLAAQALVTVAKSDPVGTLEANVQGTWNLLEAVRQTGRDTQVVFASSDKAYGNSMELPYRETHPLVGEYPYDVSKSCAELIAKMYVRTYGLSLAVTRCGNLFGGGDLNFSRTIPGAILSTLRNEPFQIRSDGNYVRDFLYVEDAVEGYLCLAENLARNSSLSGEAFNFSLGLRLTVLDIVAKVLEIMGRTDLKPEILNIASAEIREQYMVADKARERLDWNPVYHLEEGLRRTINWYEEYYRTLEERGPNKN</sequence>
<dbReference type="Gene3D" id="3.40.50.720">
    <property type="entry name" value="NAD(P)-binding Rossmann-like Domain"/>
    <property type="match status" value="1"/>
</dbReference>
<dbReference type="InterPro" id="IPR036291">
    <property type="entry name" value="NAD(P)-bd_dom_sf"/>
</dbReference>
<dbReference type="Pfam" id="PF16363">
    <property type="entry name" value="GDP_Man_Dehyd"/>
    <property type="match status" value="1"/>
</dbReference>
<gene>
    <name evidence="2" type="ORF">sS8_0788</name>
</gene>
<protein>
    <submittedName>
        <fullName evidence="2">Putative CDP-glucose 4,6-dehydratase</fullName>
    </submittedName>
</protein>
<feature type="domain" description="NAD(P)-binding" evidence="1">
    <location>
        <begin position="3"/>
        <end position="293"/>
    </location>
</feature>
<evidence type="ECO:0000259" key="1">
    <source>
        <dbReference type="Pfam" id="PF16363"/>
    </source>
</evidence>
<dbReference type="KEGG" id="mmai:sS8_0788"/>